<evidence type="ECO:0000256" key="1">
    <source>
        <dbReference type="SAM" id="MobiDB-lite"/>
    </source>
</evidence>
<reference evidence="2 3" key="1">
    <citation type="journal article" date="2015" name="Genome Biol. Evol.">
        <title>The genome of winter moth (Operophtera brumata) provides a genomic perspective on sexual dimorphism and phenology.</title>
        <authorList>
            <person name="Derks M.F."/>
            <person name="Smit S."/>
            <person name="Salis L."/>
            <person name="Schijlen E."/>
            <person name="Bossers A."/>
            <person name="Mateman C."/>
            <person name="Pijl A.S."/>
            <person name="de Ridder D."/>
            <person name="Groenen M.A."/>
            <person name="Visser M.E."/>
            <person name="Megens H.J."/>
        </authorList>
    </citation>
    <scope>NUCLEOTIDE SEQUENCE [LARGE SCALE GENOMIC DNA]</scope>
    <source>
        <strain evidence="2">WM2013NL</strain>
        <tissue evidence="2">Head and thorax</tissue>
    </source>
</reference>
<organism evidence="2 3">
    <name type="scientific">Operophtera brumata</name>
    <name type="common">Winter moth</name>
    <name type="synonym">Phalaena brumata</name>
    <dbReference type="NCBI Taxonomy" id="104452"/>
    <lineage>
        <taxon>Eukaryota</taxon>
        <taxon>Metazoa</taxon>
        <taxon>Ecdysozoa</taxon>
        <taxon>Arthropoda</taxon>
        <taxon>Hexapoda</taxon>
        <taxon>Insecta</taxon>
        <taxon>Pterygota</taxon>
        <taxon>Neoptera</taxon>
        <taxon>Endopterygota</taxon>
        <taxon>Lepidoptera</taxon>
        <taxon>Glossata</taxon>
        <taxon>Ditrysia</taxon>
        <taxon>Geometroidea</taxon>
        <taxon>Geometridae</taxon>
        <taxon>Larentiinae</taxon>
        <taxon>Operophtera</taxon>
    </lineage>
</organism>
<feature type="compositionally biased region" description="Low complexity" evidence="1">
    <location>
        <begin position="130"/>
        <end position="145"/>
    </location>
</feature>
<feature type="compositionally biased region" description="Basic and acidic residues" evidence="1">
    <location>
        <begin position="229"/>
        <end position="257"/>
    </location>
</feature>
<feature type="region of interest" description="Disordered" evidence="1">
    <location>
        <begin position="215"/>
        <end position="262"/>
    </location>
</feature>
<keyword evidence="2" id="KW-0808">Transferase</keyword>
<accession>A0A0L7LKD6</accession>
<gene>
    <name evidence="2" type="ORF">OBRU01_06469</name>
</gene>
<feature type="compositionally biased region" description="Polar residues" evidence="1">
    <location>
        <begin position="320"/>
        <end position="344"/>
    </location>
</feature>
<keyword evidence="3" id="KW-1185">Reference proteome</keyword>
<dbReference type="EMBL" id="JTDY01000783">
    <property type="protein sequence ID" value="KOB75895.1"/>
    <property type="molecule type" value="Genomic_DNA"/>
</dbReference>
<proteinExistence type="predicted"/>
<name>A0A0L7LKD6_OPEBR</name>
<keyword evidence="2" id="KW-0418">Kinase</keyword>
<evidence type="ECO:0000313" key="3">
    <source>
        <dbReference type="Proteomes" id="UP000037510"/>
    </source>
</evidence>
<dbReference type="AlphaFoldDB" id="A0A0L7LKD6"/>
<feature type="region of interest" description="Disordered" evidence="1">
    <location>
        <begin position="89"/>
        <end position="145"/>
    </location>
</feature>
<protein>
    <submittedName>
        <fullName evidence="2">Putative mixed lineage kinase</fullName>
    </submittedName>
</protein>
<comment type="caution">
    <text evidence="2">The sequence shown here is derived from an EMBL/GenBank/DDBJ whole genome shotgun (WGS) entry which is preliminary data.</text>
</comment>
<feature type="non-terminal residue" evidence="2">
    <location>
        <position position="363"/>
    </location>
</feature>
<dbReference type="GO" id="GO:0016301">
    <property type="term" value="F:kinase activity"/>
    <property type="evidence" value="ECO:0007669"/>
    <property type="project" value="UniProtKB-KW"/>
</dbReference>
<sequence>CFLPYTDFSPDEWGPEFPLRYKYKKPSIIELVLYNMAALLGGVAAGYDVRISEPDMEPLNSSIYEGFGAFGHNTYHGPPRHLRAPLNAITGPPIRFTDSPTHYAQPSSSSGYGHSAQPLSGTSGLGTNYTSTQPTPSPRRTSSTTSDHLADVFHNYRENFQPSPSQDRDYFYRNEPYYERTADYVVKHPYYGYDECTYSTDFREPASEYRPQYMTHRRTPSNSSATNSHQEEFSPSRQYRKDKQEYRGKTEFPRKSNDYSLPRDFYRQESQEKELERPANLGLELATSKLRSSLKKYNKKSSASGGSSGGGTPTNPTPPDSLTSETDSSYVSARDGSSGSQSRVRFSPETMESNLERRPSRHT</sequence>
<feature type="region of interest" description="Disordered" evidence="1">
    <location>
        <begin position="294"/>
        <end position="363"/>
    </location>
</feature>
<dbReference type="STRING" id="104452.A0A0L7LKD6"/>
<feature type="non-terminal residue" evidence="2">
    <location>
        <position position="1"/>
    </location>
</feature>
<dbReference type="Proteomes" id="UP000037510">
    <property type="component" value="Unassembled WGS sequence"/>
</dbReference>
<feature type="compositionally biased region" description="Basic and acidic residues" evidence="1">
    <location>
        <begin position="354"/>
        <end position="363"/>
    </location>
</feature>
<evidence type="ECO:0000313" key="2">
    <source>
        <dbReference type="EMBL" id="KOB75895.1"/>
    </source>
</evidence>
<feature type="compositionally biased region" description="Polar residues" evidence="1">
    <location>
        <begin position="98"/>
        <end position="129"/>
    </location>
</feature>